<reference evidence="2 3" key="1">
    <citation type="submission" date="2021-07" db="EMBL/GenBank/DDBJ databases">
        <title>Whole Genome Sequence of Nocardia Iowensis.</title>
        <authorList>
            <person name="Lamm A."/>
            <person name="Collins-Fairclough A.M."/>
            <person name="Bunk B."/>
            <person name="Sproer C."/>
        </authorList>
    </citation>
    <scope>NUCLEOTIDE SEQUENCE [LARGE SCALE GENOMIC DNA]</scope>
    <source>
        <strain evidence="2 3">NRRL 5646</strain>
    </source>
</reference>
<evidence type="ECO:0000313" key="3">
    <source>
        <dbReference type="Proteomes" id="UP000694257"/>
    </source>
</evidence>
<protein>
    <submittedName>
        <fullName evidence="2">GNAT family N-acetyltransferase</fullName>
    </submittedName>
</protein>
<dbReference type="EMBL" id="CP078145">
    <property type="protein sequence ID" value="QXN95586.1"/>
    <property type="molecule type" value="Genomic_DNA"/>
</dbReference>
<accession>A0ABX8S2I3</accession>
<evidence type="ECO:0000313" key="2">
    <source>
        <dbReference type="EMBL" id="QXN95586.1"/>
    </source>
</evidence>
<dbReference type="PROSITE" id="PS51186">
    <property type="entry name" value="GNAT"/>
    <property type="match status" value="1"/>
</dbReference>
<feature type="domain" description="N-acetyltransferase" evidence="1">
    <location>
        <begin position="10"/>
        <end position="164"/>
    </location>
</feature>
<keyword evidence="3" id="KW-1185">Reference proteome</keyword>
<name>A0ABX8S2I3_NOCIO</name>
<gene>
    <name evidence="2" type="ORF">KV110_16345</name>
</gene>
<evidence type="ECO:0000259" key="1">
    <source>
        <dbReference type="PROSITE" id="PS51186"/>
    </source>
</evidence>
<sequence length="181" mass="19825">MLPSTAASEDQLVAEPTALINQVYEVAEAGIWVDGAARTTHAEVANLVAAGEIAVARDPDGELVGSVRIQRLGDGLGEFGMLVAAPGRRGTGIGRELVRFAERRSAENGAHTMQLELLVPRDWTHPAKKFLDEWYTRIGYRVVRRGALEDSYPHLAPLLATPCDFMIYHKPLPETWGSHTQ</sequence>
<dbReference type="Pfam" id="PF00583">
    <property type="entry name" value="Acetyltransf_1"/>
    <property type="match status" value="1"/>
</dbReference>
<dbReference type="InterPro" id="IPR000182">
    <property type="entry name" value="GNAT_dom"/>
</dbReference>
<dbReference type="CDD" id="cd04301">
    <property type="entry name" value="NAT_SF"/>
    <property type="match status" value="1"/>
</dbReference>
<proteinExistence type="predicted"/>
<dbReference type="Proteomes" id="UP000694257">
    <property type="component" value="Chromosome"/>
</dbReference>
<organism evidence="2 3">
    <name type="scientific">Nocardia iowensis</name>
    <dbReference type="NCBI Taxonomy" id="204891"/>
    <lineage>
        <taxon>Bacteria</taxon>
        <taxon>Bacillati</taxon>
        <taxon>Actinomycetota</taxon>
        <taxon>Actinomycetes</taxon>
        <taxon>Mycobacteriales</taxon>
        <taxon>Nocardiaceae</taxon>
        <taxon>Nocardia</taxon>
    </lineage>
</organism>